<feature type="domain" description="Cystatin" evidence="4">
    <location>
        <begin position="39"/>
        <end position="120"/>
    </location>
</feature>
<dbReference type="InterPro" id="IPR000010">
    <property type="entry name" value="Cystatin_dom"/>
</dbReference>
<evidence type="ECO:0000313" key="5">
    <source>
        <dbReference type="EMBL" id="CAI0374391.1"/>
    </source>
</evidence>
<dbReference type="PANTHER" id="PTHR47364">
    <property type="entry name" value="CYSTEINE PROTEINASE INHIBITOR 5"/>
    <property type="match status" value="1"/>
</dbReference>
<protein>
    <recommendedName>
        <fullName evidence="4">Cystatin domain-containing protein</fullName>
    </recommendedName>
</protein>
<keyword evidence="2" id="KW-0789">Thiol protease inhibitor</keyword>
<dbReference type="Proteomes" id="UP001154282">
    <property type="component" value="Unassembled WGS sequence"/>
</dbReference>
<dbReference type="Gene3D" id="3.10.450.10">
    <property type="match status" value="1"/>
</dbReference>
<keyword evidence="1" id="KW-0646">Protease inhibitor</keyword>
<keyword evidence="6" id="KW-1185">Reference proteome</keyword>
<accession>A0AAV0GN48</accession>
<organism evidence="5 6">
    <name type="scientific">Linum tenue</name>
    <dbReference type="NCBI Taxonomy" id="586396"/>
    <lineage>
        <taxon>Eukaryota</taxon>
        <taxon>Viridiplantae</taxon>
        <taxon>Streptophyta</taxon>
        <taxon>Embryophyta</taxon>
        <taxon>Tracheophyta</taxon>
        <taxon>Spermatophyta</taxon>
        <taxon>Magnoliopsida</taxon>
        <taxon>eudicotyledons</taxon>
        <taxon>Gunneridae</taxon>
        <taxon>Pentapetalae</taxon>
        <taxon>rosids</taxon>
        <taxon>fabids</taxon>
        <taxon>Malpighiales</taxon>
        <taxon>Linaceae</taxon>
        <taxon>Linum</taxon>
    </lineage>
</organism>
<name>A0AAV0GN48_9ROSI</name>
<comment type="caution">
    <text evidence="5">The sequence shown here is derived from an EMBL/GenBank/DDBJ whole genome shotgun (WGS) entry which is preliminary data.</text>
</comment>
<dbReference type="PANTHER" id="PTHR47364:SF2">
    <property type="entry name" value="CYSTEINE PROTEINASE INHIBITOR 5"/>
    <property type="match status" value="1"/>
</dbReference>
<dbReference type="EMBL" id="CAMGYJ010000002">
    <property type="protein sequence ID" value="CAI0374391.1"/>
    <property type="molecule type" value="Genomic_DNA"/>
</dbReference>
<dbReference type="SUPFAM" id="SSF54403">
    <property type="entry name" value="Cystatin/monellin"/>
    <property type="match status" value="1"/>
</dbReference>
<evidence type="ECO:0000256" key="3">
    <source>
        <dbReference type="SAM" id="SignalP"/>
    </source>
</evidence>
<dbReference type="InterPro" id="IPR046350">
    <property type="entry name" value="Cystatin_sf"/>
</dbReference>
<evidence type="ECO:0000313" key="6">
    <source>
        <dbReference type="Proteomes" id="UP001154282"/>
    </source>
</evidence>
<evidence type="ECO:0000256" key="2">
    <source>
        <dbReference type="ARBA" id="ARBA00022704"/>
    </source>
</evidence>
<gene>
    <name evidence="5" type="ORF">LITE_LOCUS174</name>
</gene>
<dbReference type="GO" id="GO:0004869">
    <property type="term" value="F:cysteine-type endopeptidase inhibitor activity"/>
    <property type="evidence" value="ECO:0007669"/>
    <property type="project" value="UniProtKB-KW"/>
</dbReference>
<keyword evidence="3" id="KW-0732">Signal</keyword>
<feature type="signal peptide" evidence="3">
    <location>
        <begin position="1"/>
        <end position="27"/>
    </location>
</feature>
<proteinExistence type="predicted"/>
<sequence>MSPPPHLFSTAALLAVLFLLSAEATVARSNFEASWQPFRNLKARKVTAVAQFAVKEYNKAYPDRPPLSLVSVDKGEFLKAVGANYHLYITAAAGGRLGRGKYQTFVFEYRTGKWELTSFVRMDRG</sequence>
<feature type="chain" id="PRO_5043448967" description="Cystatin domain-containing protein" evidence="3">
    <location>
        <begin position="28"/>
        <end position="125"/>
    </location>
</feature>
<dbReference type="AlphaFoldDB" id="A0AAV0GN48"/>
<reference evidence="5" key="1">
    <citation type="submission" date="2022-08" db="EMBL/GenBank/DDBJ databases">
        <authorList>
            <person name="Gutierrez-Valencia J."/>
        </authorList>
    </citation>
    <scope>NUCLEOTIDE SEQUENCE</scope>
</reference>
<evidence type="ECO:0000256" key="1">
    <source>
        <dbReference type="ARBA" id="ARBA00022690"/>
    </source>
</evidence>
<dbReference type="Pfam" id="PF16845">
    <property type="entry name" value="SQAPI"/>
    <property type="match status" value="1"/>
</dbReference>
<evidence type="ECO:0000259" key="4">
    <source>
        <dbReference type="Pfam" id="PF16845"/>
    </source>
</evidence>